<comment type="function">
    <text evidence="9">Catalyzes the conversion of GTP to 2,5-diamino-6-ribosylamino-4(3H)-pyrimidinone 5'-phosphate (DARP), formate and pyrophosphate.</text>
</comment>
<gene>
    <name evidence="9 11" type="primary">ribA</name>
    <name evidence="11" type="ORF">VCB98_02690</name>
</gene>
<feature type="binding site" evidence="9">
    <location>
        <position position="80"/>
    </location>
    <ligand>
        <name>GTP</name>
        <dbReference type="ChEBI" id="CHEBI:37565"/>
    </ligand>
</feature>
<evidence type="ECO:0000259" key="10">
    <source>
        <dbReference type="Pfam" id="PF00925"/>
    </source>
</evidence>
<dbReference type="EC" id="3.5.4.25" evidence="9"/>
<evidence type="ECO:0000256" key="5">
    <source>
        <dbReference type="ARBA" id="ARBA00022801"/>
    </source>
</evidence>
<keyword evidence="5 9" id="KW-0378">Hydrolase</keyword>
<organism evidence="11 12">
    <name type="scientific">Natronospira elongata</name>
    <dbReference type="NCBI Taxonomy" id="3110268"/>
    <lineage>
        <taxon>Bacteria</taxon>
        <taxon>Pseudomonadati</taxon>
        <taxon>Pseudomonadota</taxon>
        <taxon>Gammaproteobacteria</taxon>
        <taxon>Natronospirales</taxon>
        <taxon>Natronospiraceae</taxon>
        <taxon>Natronospira</taxon>
    </lineage>
</organism>
<evidence type="ECO:0000256" key="7">
    <source>
        <dbReference type="ARBA" id="ARBA00023134"/>
    </source>
</evidence>
<evidence type="ECO:0000256" key="4">
    <source>
        <dbReference type="ARBA" id="ARBA00022741"/>
    </source>
</evidence>
<dbReference type="GO" id="GO:0003935">
    <property type="term" value="F:GTP cyclohydrolase II activity"/>
    <property type="evidence" value="ECO:0007669"/>
    <property type="project" value="UniProtKB-UniRule"/>
</dbReference>
<proteinExistence type="inferred from homology"/>
<dbReference type="FunFam" id="3.40.50.10990:FF:000002">
    <property type="entry name" value="GTP cyclohydrolase-2"/>
    <property type="match status" value="1"/>
</dbReference>
<dbReference type="SUPFAM" id="SSF142695">
    <property type="entry name" value="RibA-like"/>
    <property type="match status" value="1"/>
</dbReference>
<protein>
    <recommendedName>
        <fullName evidence="9">GTP cyclohydrolase-2</fullName>
        <ecNumber evidence="9">3.5.4.25</ecNumber>
    </recommendedName>
    <alternativeName>
        <fullName evidence="9">GTP cyclohydrolase II</fullName>
    </alternativeName>
</protein>
<keyword evidence="4 9" id="KW-0547">Nucleotide-binding</keyword>
<comment type="similarity">
    <text evidence="9">Belongs to the GTP cyclohydrolase II family.</text>
</comment>
<feature type="active site" description="Proton acceptor" evidence="9">
    <location>
        <position position="136"/>
    </location>
</feature>
<comment type="caution">
    <text evidence="11">The sequence shown here is derived from an EMBL/GenBank/DDBJ whole genome shotgun (WGS) entry which is preliminary data.</text>
</comment>
<feature type="domain" description="GTP cyclohydrolase II" evidence="10">
    <location>
        <begin position="17"/>
        <end position="179"/>
    </location>
</feature>
<keyword evidence="2 9" id="KW-0686">Riboflavin biosynthesis</keyword>
<dbReference type="InterPro" id="IPR000926">
    <property type="entry name" value="RibA"/>
</dbReference>
<reference evidence="11 12" key="1">
    <citation type="submission" date="2023-12" db="EMBL/GenBank/DDBJ databases">
        <title>Whole-genome sequencing of halo(alkali)philic microorganisms from hypersaline lakes.</title>
        <authorList>
            <person name="Sorokin D.Y."/>
            <person name="Merkel A.Y."/>
            <person name="Messina E."/>
            <person name="Yakimov M."/>
        </authorList>
    </citation>
    <scope>NUCLEOTIDE SEQUENCE [LARGE SCALE GENOMIC DNA]</scope>
    <source>
        <strain evidence="11 12">AB-CW1</strain>
    </source>
</reference>
<comment type="pathway">
    <text evidence="1 9">Cofactor biosynthesis; riboflavin biosynthesis; 5-amino-6-(D-ribitylamino)uracil from GTP: step 1/4.</text>
</comment>
<feature type="binding site" evidence="9">
    <location>
        <position position="75"/>
    </location>
    <ligand>
        <name>Zn(2+)</name>
        <dbReference type="ChEBI" id="CHEBI:29105"/>
        <note>catalytic</note>
    </ligand>
</feature>
<dbReference type="InterPro" id="IPR036144">
    <property type="entry name" value="RibA-like_sf"/>
</dbReference>
<dbReference type="GO" id="GO:0008270">
    <property type="term" value="F:zinc ion binding"/>
    <property type="evidence" value="ECO:0007669"/>
    <property type="project" value="UniProtKB-UniRule"/>
</dbReference>
<evidence type="ECO:0000313" key="12">
    <source>
        <dbReference type="Proteomes" id="UP001302316"/>
    </source>
</evidence>
<feature type="binding site" evidence="9">
    <location>
        <begin position="102"/>
        <end position="104"/>
    </location>
    <ligand>
        <name>GTP</name>
        <dbReference type="ChEBI" id="CHEBI:37565"/>
    </ligand>
</feature>
<feature type="binding site" evidence="9">
    <location>
        <begin position="59"/>
        <end position="63"/>
    </location>
    <ligand>
        <name>GTP</name>
        <dbReference type="ChEBI" id="CHEBI:37565"/>
    </ligand>
</feature>
<dbReference type="GO" id="GO:0009231">
    <property type="term" value="P:riboflavin biosynthetic process"/>
    <property type="evidence" value="ECO:0007669"/>
    <property type="project" value="UniProtKB-UniRule"/>
</dbReference>
<feature type="active site" description="Nucleophile" evidence="9">
    <location>
        <position position="138"/>
    </location>
</feature>
<evidence type="ECO:0000256" key="9">
    <source>
        <dbReference type="HAMAP-Rule" id="MF_00179"/>
    </source>
</evidence>
<evidence type="ECO:0000313" key="11">
    <source>
        <dbReference type="EMBL" id="MEA5444720.1"/>
    </source>
</evidence>
<dbReference type="NCBIfam" id="NF001591">
    <property type="entry name" value="PRK00393.1"/>
    <property type="match status" value="1"/>
</dbReference>
<dbReference type="HAMAP" id="MF_00179">
    <property type="entry name" value="RibA"/>
    <property type="match status" value="1"/>
</dbReference>
<keyword evidence="7 9" id="KW-0342">GTP-binding</keyword>
<dbReference type="Gene3D" id="3.40.50.10990">
    <property type="entry name" value="GTP cyclohydrolase II"/>
    <property type="match status" value="1"/>
</dbReference>
<dbReference type="EMBL" id="JAYGII010000003">
    <property type="protein sequence ID" value="MEA5444720.1"/>
    <property type="molecule type" value="Genomic_DNA"/>
</dbReference>
<dbReference type="RefSeq" id="WP_346050219.1">
    <property type="nucleotide sequence ID" value="NZ_JAYGII010000003.1"/>
</dbReference>
<keyword evidence="6 9" id="KW-0862">Zinc</keyword>
<evidence type="ECO:0000256" key="1">
    <source>
        <dbReference type="ARBA" id="ARBA00004853"/>
    </source>
</evidence>
<dbReference type="GO" id="GO:0005829">
    <property type="term" value="C:cytosol"/>
    <property type="evidence" value="ECO:0007669"/>
    <property type="project" value="TreeGrafter"/>
</dbReference>
<evidence type="ECO:0000256" key="6">
    <source>
        <dbReference type="ARBA" id="ARBA00022833"/>
    </source>
</evidence>
<feature type="binding site" evidence="9">
    <location>
        <position position="124"/>
    </location>
    <ligand>
        <name>GTP</name>
        <dbReference type="ChEBI" id="CHEBI:37565"/>
    </ligand>
</feature>
<dbReference type="PANTHER" id="PTHR21327:SF18">
    <property type="entry name" value="3,4-DIHYDROXY-2-BUTANONE 4-PHOSPHATE SYNTHASE"/>
    <property type="match status" value="1"/>
</dbReference>
<dbReference type="AlphaFoldDB" id="A0AAP6MKU1"/>
<evidence type="ECO:0000256" key="3">
    <source>
        <dbReference type="ARBA" id="ARBA00022723"/>
    </source>
</evidence>
<comment type="cofactor">
    <cofactor evidence="9">
        <name>Zn(2+)</name>
        <dbReference type="ChEBI" id="CHEBI:29105"/>
    </cofactor>
    <text evidence="9">Binds 1 zinc ion per subunit.</text>
</comment>
<dbReference type="PANTHER" id="PTHR21327">
    <property type="entry name" value="GTP CYCLOHYDROLASE II-RELATED"/>
    <property type="match status" value="1"/>
</dbReference>
<feature type="binding site" evidence="9">
    <location>
        <position position="77"/>
    </location>
    <ligand>
        <name>Zn(2+)</name>
        <dbReference type="ChEBI" id="CHEBI:29105"/>
        <note>catalytic</note>
    </ligand>
</feature>
<keyword evidence="12" id="KW-1185">Reference proteome</keyword>
<feature type="binding site" evidence="9">
    <location>
        <position position="64"/>
    </location>
    <ligand>
        <name>Zn(2+)</name>
        <dbReference type="ChEBI" id="CHEBI:29105"/>
        <note>catalytic</note>
    </ligand>
</feature>
<evidence type="ECO:0000256" key="2">
    <source>
        <dbReference type="ARBA" id="ARBA00022619"/>
    </source>
</evidence>
<name>A0AAP6MKU1_9GAMM</name>
<dbReference type="GO" id="GO:0005525">
    <property type="term" value="F:GTP binding"/>
    <property type="evidence" value="ECO:0007669"/>
    <property type="project" value="UniProtKB-KW"/>
</dbReference>
<dbReference type="NCBIfam" id="TIGR00505">
    <property type="entry name" value="ribA"/>
    <property type="match status" value="1"/>
</dbReference>
<dbReference type="CDD" id="cd00641">
    <property type="entry name" value="GTP_cyclohydro2"/>
    <property type="match status" value="1"/>
</dbReference>
<dbReference type="Proteomes" id="UP001302316">
    <property type="component" value="Unassembled WGS sequence"/>
</dbReference>
<dbReference type="Pfam" id="PF00925">
    <property type="entry name" value="GTP_cyclohydro2"/>
    <property type="match status" value="1"/>
</dbReference>
<evidence type="ECO:0000256" key="8">
    <source>
        <dbReference type="ARBA" id="ARBA00049295"/>
    </source>
</evidence>
<dbReference type="GO" id="GO:0008686">
    <property type="term" value="F:3,4-dihydroxy-2-butanone-4-phosphate synthase activity"/>
    <property type="evidence" value="ECO:0007669"/>
    <property type="project" value="TreeGrafter"/>
</dbReference>
<dbReference type="InterPro" id="IPR032677">
    <property type="entry name" value="GTP_cyclohydro_II"/>
</dbReference>
<feature type="binding site" evidence="9">
    <location>
        <position position="164"/>
    </location>
    <ligand>
        <name>GTP</name>
        <dbReference type="ChEBI" id="CHEBI:37565"/>
    </ligand>
</feature>
<keyword evidence="3 9" id="KW-0479">Metal-binding</keyword>
<feature type="binding site" evidence="9">
    <location>
        <position position="159"/>
    </location>
    <ligand>
        <name>GTP</name>
        <dbReference type="ChEBI" id="CHEBI:37565"/>
    </ligand>
</feature>
<sequence length="212" mass="23052">MKQQQAASGRGTVSHSSECDMPTAHGCFRMHVFAEAGSGREHVALVMGDLGGEPAPLCRVHSECLTGEVLGSLRCDCGSQLDDALARIAALGRGILIYLRQEGRGIGLTEKIRAYALQDQGLDTVEANERLGFDADLRNYRPAVDILAWFGLPQVRLMTNNPSKLSALRAEGVEVVNREPIIADPTAHNEAYLRTKRDRMGHLFDPLDGGED</sequence>
<comment type="catalytic activity">
    <reaction evidence="8 9">
        <text>GTP + 4 H2O = 2,5-diamino-6-hydroxy-4-(5-phosphoribosylamino)-pyrimidine + formate + 2 phosphate + 3 H(+)</text>
        <dbReference type="Rhea" id="RHEA:23704"/>
        <dbReference type="ChEBI" id="CHEBI:15377"/>
        <dbReference type="ChEBI" id="CHEBI:15378"/>
        <dbReference type="ChEBI" id="CHEBI:15740"/>
        <dbReference type="ChEBI" id="CHEBI:37565"/>
        <dbReference type="ChEBI" id="CHEBI:43474"/>
        <dbReference type="ChEBI" id="CHEBI:58614"/>
        <dbReference type="EC" id="3.5.4.25"/>
    </reaction>
</comment>
<accession>A0AAP6MKU1</accession>